<proteinExistence type="predicted"/>
<comment type="caution">
    <text evidence="1">The sequence shown here is derived from an EMBL/GenBank/DDBJ whole genome shotgun (WGS) entry which is preliminary data.</text>
</comment>
<dbReference type="InterPro" id="IPR009200">
    <property type="entry name" value="DUF1269_membrane"/>
</dbReference>
<sequence>MTALSAWTFSTYEGASHSAAVLRDLIARGRVRVVDALVVGWTSSARSPQTTVAASPAGEMRQPELLDLVVGVTYAVPLLQAAVGDSHHEQAAALTGIGVDETFTNKMRDRLVPGTSALLVLCEDDALEWLRTDLDQPDHPDLVTIGLEHGLGLGIDSP</sequence>
<dbReference type="RefSeq" id="WP_129986732.1">
    <property type="nucleotide sequence ID" value="NZ_SDPU01000020.1"/>
</dbReference>
<organism evidence="1 2">
    <name type="scientific">Nocardioides iriomotensis</name>
    <dbReference type="NCBI Taxonomy" id="715784"/>
    <lineage>
        <taxon>Bacteria</taxon>
        <taxon>Bacillati</taxon>
        <taxon>Actinomycetota</taxon>
        <taxon>Actinomycetes</taxon>
        <taxon>Propionibacteriales</taxon>
        <taxon>Nocardioidaceae</taxon>
        <taxon>Nocardioides</taxon>
    </lineage>
</organism>
<keyword evidence="2" id="KW-1185">Reference proteome</keyword>
<accession>A0A4Q5J3E6</accession>
<protein>
    <submittedName>
        <fullName evidence="1">DUF1269 domain-containing protein</fullName>
    </submittedName>
</protein>
<dbReference type="AlphaFoldDB" id="A0A4Q5J3E6"/>
<evidence type="ECO:0000313" key="1">
    <source>
        <dbReference type="EMBL" id="RYU12913.1"/>
    </source>
</evidence>
<dbReference type="Proteomes" id="UP000291189">
    <property type="component" value="Unassembled WGS sequence"/>
</dbReference>
<dbReference type="EMBL" id="SDPU01000020">
    <property type="protein sequence ID" value="RYU12913.1"/>
    <property type="molecule type" value="Genomic_DNA"/>
</dbReference>
<dbReference type="OrthoDB" id="5244321at2"/>
<gene>
    <name evidence="1" type="ORF">ETU37_08130</name>
</gene>
<reference evidence="1 2" key="1">
    <citation type="submission" date="2019-01" db="EMBL/GenBank/DDBJ databases">
        <title>Nocardioides guangzhouensis sp. nov., an actinobacterium isolated from soil.</title>
        <authorList>
            <person name="Fu Y."/>
            <person name="Cai Y."/>
            <person name="Lin Z."/>
            <person name="Chen P."/>
        </authorList>
    </citation>
    <scope>NUCLEOTIDE SEQUENCE [LARGE SCALE GENOMIC DNA]</scope>
    <source>
        <strain evidence="1 2">NBRC 105384</strain>
    </source>
</reference>
<evidence type="ECO:0000313" key="2">
    <source>
        <dbReference type="Proteomes" id="UP000291189"/>
    </source>
</evidence>
<name>A0A4Q5J3E6_9ACTN</name>
<dbReference type="Pfam" id="PF06897">
    <property type="entry name" value="DUF1269"/>
    <property type="match status" value="1"/>
</dbReference>